<feature type="region of interest" description="Disordered" evidence="1">
    <location>
        <begin position="1"/>
        <end position="81"/>
    </location>
</feature>
<comment type="caution">
    <text evidence="2">The sequence shown here is derived from an EMBL/GenBank/DDBJ whole genome shotgun (WGS) entry which is preliminary data.</text>
</comment>
<gene>
    <name evidence="2" type="ORF">SLEP1_g48583</name>
</gene>
<evidence type="ECO:0000313" key="2">
    <source>
        <dbReference type="EMBL" id="GKV41001.1"/>
    </source>
</evidence>
<dbReference type="EMBL" id="BPVZ01000146">
    <property type="protein sequence ID" value="GKV41001.1"/>
    <property type="molecule type" value="Genomic_DNA"/>
</dbReference>
<accession>A0AAV5LU19</accession>
<proteinExistence type="predicted"/>
<organism evidence="2 3">
    <name type="scientific">Rubroshorea leprosula</name>
    <dbReference type="NCBI Taxonomy" id="152421"/>
    <lineage>
        <taxon>Eukaryota</taxon>
        <taxon>Viridiplantae</taxon>
        <taxon>Streptophyta</taxon>
        <taxon>Embryophyta</taxon>
        <taxon>Tracheophyta</taxon>
        <taxon>Spermatophyta</taxon>
        <taxon>Magnoliopsida</taxon>
        <taxon>eudicotyledons</taxon>
        <taxon>Gunneridae</taxon>
        <taxon>Pentapetalae</taxon>
        <taxon>rosids</taxon>
        <taxon>malvids</taxon>
        <taxon>Malvales</taxon>
        <taxon>Dipterocarpaceae</taxon>
        <taxon>Rubroshorea</taxon>
    </lineage>
</organism>
<sequence>MMSGLFRSKSCGQVGLTDGPFFHRRYSSNVEDNGGEEEEEEFNEEDDDDDIEGSEIMKKQIPTPFISPESSFGGEGRNGNSMSKSNHFTILDILVGGLRKSLVMCGVESGDVVSRVAMCRRWTSAG</sequence>
<reference evidence="2 3" key="1">
    <citation type="journal article" date="2021" name="Commun. Biol.">
        <title>The genome of Shorea leprosula (Dipterocarpaceae) highlights the ecological relevance of drought in aseasonal tropical rainforests.</title>
        <authorList>
            <person name="Ng K.K.S."/>
            <person name="Kobayashi M.J."/>
            <person name="Fawcett J.A."/>
            <person name="Hatakeyama M."/>
            <person name="Paape T."/>
            <person name="Ng C.H."/>
            <person name="Ang C.C."/>
            <person name="Tnah L.H."/>
            <person name="Lee C.T."/>
            <person name="Nishiyama T."/>
            <person name="Sese J."/>
            <person name="O'Brien M.J."/>
            <person name="Copetti D."/>
            <person name="Mohd Noor M.I."/>
            <person name="Ong R.C."/>
            <person name="Putra M."/>
            <person name="Sireger I.Z."/>
            <person name="Indrioko S."/>
            <person name="Kosugi Y."/>
            <person name="Izuno A."/>
            <person name="Isagi Y."/>
            <person name="Lee S.L."/>
            <person name="Shimizu K.K."/>
        </authorList>
    </citation>
    <scope>NUCLEOTIDE SEQUENCE [LARGE SCALE GENOMIC DNA]</scope>
    <source>
        <strain evidence="2">214</strain>
    </source>
</reference>
<protein>
    <submittedName>
        <fullName evidence="2">Uncharacterized protein</fullName>
    </submittedName>
</protein>
<name>A0AAV5LU19_9ROSI</name>
<feature type="compositionally biased region" description="Acidic residues" evidence="1">
    <location>
        <begin position="33"/>
        <end position="53"/>
    </location>
</feature>
<evidence type="ECO:0000256" key="1">
    <source>
        <dbReference type="SAM" id="MobiDB-lite"/>
    </source>
</evidence>
<keyword evidence="3" id="KW-1185">Reference proteome</keyword>
<dbReference type="AlphaFoldDB" id="A0AAV5LU19"/>
<dbReference type="Proteomes" id="UP001054252">
    <property type="component" value="Unassembled WGS sequence"/>
</dbReference>
<evidence type="ECO:0000313" key="3">
    <source>
        <dbReference type="Proteomes" id="UP001054252"/>
    </source>
</evidence>